<protein>
    <submittedName>
        <fullName evidence="1">Uncharacterized protein</fullName>
    </submittedName>
</protein>
<accession>A0A8K0CA27</accession>
<evidence type="ECO:0000313" key="1">
    <source>
        <dbReference type="EMBL" id="KAF2880522.1"/>
    </source>
</evidence>
<reference evidence="1" key="1">
    <citation type="submission" date="2019-08" db="EMBL/GenBank/DDBJ databases">
        <title>The genome of the North American firefly Photinus pyralis.</title>
        <authorList>
            <consortium name="Photinus pyralis genome working group"/>
            <person name="Fallon T.R."/>
            <person name="Sander Lower S.E."/>
            <person name="Weng J.-K."/>
        </authorList>
    </citation>
    <scope>NUCLEOTIDE SEQUENCE</scope>
    <source>
        <strain evidence="1">TRF0915ILg1</strain>
        <tissue evidence="1">Whole body</tissue>
    </source>
</reference>
<keyword evidence="2" id="KW-1185">Reference proteome</keyword>
<dbReference type="Proteomes" id="UP000801492">
    <property type="component" value="Unassembled WGS sequence"/>
</dbReference>
<comment type="caution">
    <text evidence="1">The sequence shown here is derived from an EMBL/GenBank/DDBJ whole genome shotgun (WGS) entry which is preliminary data.</text>
</comment>
<dbReference type="AlphaFoldDB" id="A0A8K0CA27"/>
<evidence type="ECO:0000313" key="2">
    <source>
        <dbReference type="Proteomes" id="UP000801492"/>
    </source>
</evidence>
<gene>
    <name evidence="1" type="ORF">ILUMI_25659</name>
</gene>
<name>A0A8K0CA27_IGNLU</name>
<organism evidence="1 2">
    <name type="scientific">Ignelater luminosus</name>
    <name type="common">Cucubano</name>
    <name type="synonym">Pyrophorus luminosus</name>
    <dbReference type="NCBI Taxonomy" id="2038154"/>
    <lineage>
        <taxon>Eukaryota</taxon>
        <taxon>Metazoa</taxon>
        <taxon>Ecdysozoa</taxon>
        <taxon>Arthropoda</taxon>
        <taxon>Hexapoda</taxon>
        <taxon>Insecta</taxon>
        <taxon>Pterygota</taxon>
        <taxon>Neoptera</taxon>
        <taxon>Endopterygota</taxon>
        <taxon>Coleoptera</taxon>
        <taxon>Polyphaga</taxon>
        <taxon>Elateriformia</taxon>
        <taxon>Elateroidea</taxon>
        <taxon>Elateridae</taxon>
        <taxon>Agrypninae</taxon>
        <taxon>Pyrophorini</taxon>
        <taxon>Ignelater</taxon>
    </lineage>
</organism>
<sequence>MPVRGEKYPDHTNVAEQRLVDQKRIILTKQFIAQLQLEKLKREVKICLGGEEPVVEANLESLDLGEGSSVMLQNTCPVINPPVINEQPGLNHEEFLRVELHKKEYYRSLKATTLTKSDGPALKTLDILGHRYGHSQLLITEMLTG</sequence>
<dbReference type="EMBL" id="VTPC01090961">
    <property type="protein sequence ID" value="KAF2880522.1"/>
    <property type="molecule type" value="Genomic_DNA"/>
</dbReference>
<proteinExistence type="predicted"/>